<dbReference type="Proteomes" id="UP000232230">
    <property type="component" value="Chromosome"/>
</dbReference>
<keyword evidence="3" id="KW-1185">Reference proteome</keyword>
<feature type="transmembrane region" description="Helical" evidence="1">
    <location>
        <begin position="180"/>
        <end position="207"/>
    </location>
</feature>
<feature type="transmembrane region" description="Helical" evidence="1">
    <location>
        <begin position="219"/>
        <end position="237"/>
    </location>
</feature>
<dbReference type="GO" id="GO:0015234">
    <property type="term" value="F:thiamine transmembrane transporter activity"/>
    <property type="evidence" value="ECO:0007669"/>
    <property type="project" value="InterPro"/>
</dbReference>
<dbReference type="RefSeq" id="WP_024863858.1">
    <property type="nucleotide sequence ID" value="NZ_CP024965.1"/>
</dbReference>
<keyword evidence="1" id="KW-1133">Transmembrane helix</keyword>
<accession>A0A2K8NXI7</accession>
<name>A0A2K8NXI7_9MOLU</name>
<feature type="transmembrane region" description="Helical" evidence="1">
    <location>
        <begin position="141"/>
        <end position="160"/>
    </location>
</feature>
<dbReference type="InterPro" id="IPR012651">
    <property type="entry name" value="Thia_Transptr_ThiT"/>
</dbReference>
<keyword evidence="1" id="KW-0472">Membrane</keyword>
<sequence length="326" mass="37500">MWKNHKEKILCLTGYVIAQSLFISFLLIFSICGQQQINNLFNNNWSGEYFDNLKTFFIMFTALGTFFNILFMVSTLIAKTKDFYDYKMQFMFLAIFSLNIISIIAFICFWTNNKSMQENKITRNEHTKLLLNNIGIRKWKTYDIALIGVFCGLTIALAYLEEFLPHMPNGGGIALKYMPLIMISFIHSSIAGAATGAVSALMSLLFIPGSMIISPWSYILDYFLPMMSPAICGLLRFKITGEKNYLSYLNFVIMIILTFGLIYLWQTIGGYFIWVKLYGPSWGESGWIYSIVYNAIHVWIFTYPIAQLVVPSIIRGLAPFYKKNIR</sequence>
<proteinExistence type="predicted"/>
<evidence type="ECO:0000313" key="3">
    <source>
        <dbReference type="Proteomes" id="UP000232230"/>
    </source>
</evidence>
<dbReference type="GO" id="GO:0005886">
    <property type="term" value="C:plasma membrane"/>
    <property type="evidence" value="ECO:0007669"/>
    <property type="project" value="InterPro"/>
</dbReference>
<keyword evidence="1" id="KW-0812">Transmembrane</keyword>
<evidence type="ECO:0000256" key="1">
    <source>
        <dbReference type="SAM" id="Phobius"/>
    </source>
</evidence>
<protein>
    <submittedName>
        <fullName evidence="2">Thiamine transporter</fullName>
    </submittedName>
</protein>
<dbReference type="Gene3D" id="1.10.1760.20">
    <property type="match status" value="1"/>
</dbReference>
<feature type="transmembrane region" description="Helical" evidence="1">
    <location>
        <begin position="57"/>
        <end position="78"/>
    </location>
</feature>
<reference evidence="2 3" key="1">
    <citation type="submission" date="2017-11" db="EMBL/GenBank/DDBJ databases">
        <title>Genome sequence of Entomoplasma somnilux PYAN-1 (ATCC 49194).</title>
        <authorList>
            <person name="Lo W.-S."/>
            <person name="Gasparich G.E."/>
            <person name="Kuo C.-H."/>
        </authorList>
    </citation>
    <scope>NUCLEOTIDE SEQUENCE [LARGE SCALE GENOMIC DNA]</scope>
    <source>
        <strain evidence="2 3">PYAN-1</strain>
    </source>
</reference>
<organism evidence="2 3">
    <name type="scientific">Williamsoniiplasma somnilux</name>
    <dbReference type="NCBI Taxonomy" id="215578"/>
    <lineage>
        <taxon>Bacteria</taxon>
        <taxon>Bacillati</taxon>
        <taxon>Mycoplasmatota</taxon>
        <taxon>Mollicutes</taxon>
        <taxon>Entomoplasmatales</taxon>
        <taxon>Williamsoniiplasma</taxon>
    </lineage>
</organism>
<dbReference type="AlphaFoldDB" id="A0A2K8NXI7"/>
<evidence type="ECO:0000313" key="2">
    <source>
        <dbReference type="EMBL" id="ATZ18454.1"/>
    </source>
</evidence>
<gene>
    <name evidence="2" type="primary">thiT</name>
    <name evidence="2" type="ORF">ESOMN_v1c00690</name>
</gene>
<feature type="transmembrane region" description="Helical" evidence="1">
    <location>
        <begin position="90"/>
        <end position="112"/>
    </location>
</feature>
<feature type="transmembrane region" description="Helical" evidence="1">
    <location>
        <begin position="12"/>
        <end position="37"/>
    </location>
</feature>
<dbReference type="Pfam" id="PF09515">
    <property type="entry name" value="Thia_YuaJ"/>
    <property type="match status" value="1"/>
</dbReference>
<feature type="transmembrane region" description="Helical" evidence="1">
    <location>
        <begin position="249"/>
        <end position="274"/>
    </location>
</feature>
<dbReference type="EMBL" id="CP024965">
    <property type="protein sequence ID" value="ATZ18454.1"/>
    <property type="molecule type" value="Genomic_DNA"/>
</dbReference>
<feature type="transmembrane region" description="Helical" evidence="1">
    <location>
        <begin position="286"/>
        <end position="306"/>
    </location>
</feature>
<dbReference type="KEGG" id="esx:ESOMN_v1c00690"/>